<dbReference type="EMBL" id="FR872658">
    <property type="protein sequence ID" value="CCB91863.1"/>
    <property type="molecule type" value="Genomic_DNA"/>
</dbReference>
<organism evidence="1">
    <name type="scientific">Waddlia chondrophila 2032/99</name>
    <dbReference type="NCBI Taxonomy" id="765953"/>
    <lineage>
        <taxon>Bacteria</taxon>
        <taxon>Pseudomonadati</taxon>
        <taxon>Chlamydiota</taxon>
        <taxon>Chlamydiia</taxon>
        <taxon>Parachlamydiales</taxon>
        <taxon>Waddliaceae</taxon>
        <taxon>Waddlia</taxon>
    </lineage>
</organism>
<protein>
    <submittedName>
        <fullName evidence="1">Uncharacterized protein</fullName>
    </submittedName>
</protein>
<proteinExistence type="predicted"/>
<sequence>MSINKDLIEIDVGVGLSDSELISYFYHKTENKLVIKLQIWDASVVEICCDSPILFVDRGCGETSLFCQKTSDSDMLKRALETNYDKGIIPNNHPYKVYQILDLDDNPSIEIICKGIEIHRIR</sequence>
<name>F8LEE7_9BACT</name>
<dbReference type="AlphaFoldDB" id="F8LEE7"/>
<evidence type="ECO:0000313" key="1">
    <source>
        <dbReference type="EMBL" id="CCB91863.1"/>
    </source>
</evidence>
<accession>F8LEE7</accession>
<reference evidence="1" key="1">
    <citation type="submission" date="2011-05" db="EMBL/GenBank/DDBJ databases">
        <title>Unity in variety -- the pan-genome of the Chlamydiae.</title>
        <authorList>
            <person name="Collingro A."/>
            <person name="Tischler P."/>
            <person name="Weinmaier T."/>
            <person name="Penz T."/>
            <person name="Heinz E."/>
            <person name="Brunham R.C."/>
            <person name="Read T.D."/>
            <person name="Bavoil P.M."/>
            <person name="Sachse K."/>
            <person name="Kahane S."/>
            <person name="Friedman M.G."/>
            <person name="Rattei T."/>
            <person name="Myers G.S.A."/>
            <person name="Horn M."/>
        </authorList>
    </citation>
    <scope>NUCLEOTIDE SEQUENCE</scope>
    <source>
        <strain evidence="1">2032/99</strain>
    </source>
</reference>
<gene>
    <name evidence="1" type="ORF">WCH_AA00180</name>
</gene>